<dbReference type="PROSITE" id="PS50059">
    <property type="entry name" value="FKBP_PPIASE"/>
    <property type="match status" value="1"/>
</dbReference>
<evidence type="ECO:0000259" key="16">
    <source>
        <dbReference type="PROSITE" id="PS50059"/>
    </source>
</evidence>
<feature type="domain" description="PPIase FKBP-type" evidence="16">
    <location>
        <begin position="165"/>
        <end position="250"/>
    </location>
</feature>
<protein>
    <recommendedName>
        <fullName evidence="4 12">Trigger factor</fullName>
        <shortName evidence="12">TF</shortName>
        <ecNumber evidence="3 12">5.2.1.8</ecNumber>
    </recommendedName>
    <alternativeName>
        <fullName evidence="11 12">PPIase</fullName>
    </alternativeName>
</protein>
<dbReference type="InterPro" id="IPR008881">
    <property type="entry name" value="Trigger_fac_ribosome-bd_bac"/>
</dbReference>
<evidence type="ECO:0000256" key="3">
    <source>
        <dbReference type="ARBA" id="ARBA00013194"/>
    </source>
</evidence>
<keyword evidence="18" id="KW-1185">Reference proteome</keyword>
<dbReference type="RefSeq" id="WP_005683827.1">
    <property type="nucleotide sequence ID" value="NZ_ADNC01000027.1"/>
</dbReference>
<evidence type="ECO:0000256" key="2">
    <source>
        <dbReference type="ARBA" id="ARBA00005464"/>
    </source>
</evidence>
<accession>D4XWS7</accession>
<dbReference type="eggNOG" id="COG0544">
    <property type="taxonomic scope" value="Bacteria"/>
</dbReference>
<evidence type="ECO:0000256" key="5">
    <source>
        <dbReference type="ARBA" id="ARBA00022618"/>
    </source>
</evidence>
<evidence type="ECO:0000256" key="9">
    <source>
        <dbReference type="ARBA" id="ARBA00023306"/>
    </source>
</evidence>
<comment type="function">
    <text evidence="10 12">Involved in protein export. Acts as a chaperone by maintaining the newly synthesized protein in an open conformation. Functions as a peptidyl-prolyl cis-trans isomerase.</text>
</comment>
<dbReference type="Pfam" id="PF05697">
    <property type="entry name" value="Trigger_N"/>
    <property type="match status" value="1"/>
</dbReference>
<keyword evidence="8 12" id="KW-0413">Isomerase</keyword>
<comment type="catalytic activity">
    <reaction evidence="1 12 13">
        <text>[protein]-peptidylproline (omega=180) = [protein]-peptidylproline (omega=0)</text>
        <dbReference type="Rhea" id="RHEA:16237"/>
        <dbReference type="Rhea" id="RHEA-COMP:10747"/>
        <dbReference type="Rhea" id="RHEA-COMP:10748"/>
        <dbReference type="ChEBI" id="CHEBI:83833"/>
        <dbReference type="ChEBI" id="CHEBI:83834"/>
        <dbReference type="EC" id="5.2.1.8"/>
    </reaction>
</comment>
<evidence type="ECO:0000256" key="11">
    <source>
        <dbReference type="ARBA" id="ARBA00029986"/>
    </source>
</evidence>
<dbReference type="InterPro" id="IPR005215">
    <property type="entry name" value="Trig_fac"/>
</dbReference>
<dbReference type="SUPFAM" id="SSF54534">
    <property type="entry name" value="FKBP-like"/>
    <property type="match status" value="1"/>
</dbReference>
<keyword evidence="12" id="KW-0963">Cytoplasm</keyword>
<keyword evidence="6 12" id="KW-0697">Rotamase</keyword>
<dbReference type="Gene3D" id="3.30.70.1050">
    <property type="entry name" value="Trigger factor ribosome-binding domain"/>
    <property type="match status" value="1"/>
</dbReference>
<dbReference type="SUPFAM" id="SSF109998">
    <property type="entry name" value="Triger factor/SurA peptide-binding domain-like"/>
    <property type="match status" value="1"/>
</dbReference>
<dbReference type="EMBL" id="ADNC01000027">
    <property type="protein sequence ID" value="EFF41207.1"/>
    <property type="molecule type" value="Genomic_DNA"/>
</dbReference>
<sequence>MFKTKLDKASQTVNVSYKVEGENWTKALAKSKATIAKTIKIPGFRVGKKIPQSVLDKHISQYNVVDRALNDVVKEKRFEAYQEALKTAKNIYHQPNINVLKVDDKELEFEYAFVLLPDFSDLKFDGLKTKYHVEKFSEKMVDALIEEKLSQLAMLKTKKGAAKLGDTVVIDFKGFINDEAFEGGQAEKFELKLGSNQFIPGFEDQLVGKQAGWKGDIKVMFPETYYVKEYKGKEAVFEILLHEVKSKDTPELTVELLPIFGMPGLTTVKELRDALTLQVKFDMVHRAKEKFLQDLVEEIIVLNKVTLHEMIYAQRVKSLNDEFNKSLKDNGIKRAEYLEVTKATEEDIMKELKTNAEKEVKTQHVTSALFEKFSVKPTEKEIEDEYARIAKENGLSLQDTKQHLPVDRITLYLENNTFFNNLMKKFDPEGLKSVEKFNKEREAELQKVRKEAEQKAPKKEANKTETKKEKPAVKKEAKPKKETTK</sequence>
<evidence type="ECO:0000256" key="7">
    <source>
        <dbReference type="ARBA" id="ARBA00023186"/>
    </source>
</evidence>
<keyword evidence="7 12" id="KW-0143">Chaperone</keyword>
<dbReference type="GO" id="GO:0006457">
    <property type="term" value="P:protein folding"/>
    <property type="evidence" value="ECO:0007669"/>
    <property type="project" value="UniProtKB-UniRule"/>
</dbReference>
<dbReference type="Gene3D" id="1.10.3120.10">
    <property type="entry name" value="Trigger factor, C-terminal domain"/>
    <property type="match status" value="1"/>
</dbReference>
<keyword evidence="5 12" id="KW-0132">Cell division</keyword>
<comment type="subcellular location">
    <subcellularLocation>
        <location evidence="12">Cytoplasm</location>
    </subcellularLocation>
    <text evidence="12">About half TF is bound to the ribosome near the polypeptide exit tunnel while the other half is free in the cytoplasm.</text>
</comment>
<dbReference type="GO" id="GO:0051301">
    <property type="term" value="P:cell division"/>
    <property type="evidence" value="ECO:0007669"/>
    <property type="project" value="UniProtKB-KW"/>
</dbReference>
<dbReference type="EC" id="5.2.1.8" evidence="3 12"/>
<dbReference type="InterPro" id="IPR001179">
    <property type="entry name" value="PPIase_FKBP_dom"/>
</dbReference>
<dbReference type="InterPro" id="IPR008880">
    <property type="entry name" value="Trigger_fac_C"/>
</dbReference>
<dbReference type="Pfam" id="PF00254">
    <property type="entry name" value="FKBP_C"/>
    <property type="match status" value="1"/>
</dbReference>
<dbReference type="InterPro" id="IPR027304">
    <property type="entry name" value="Trigger_fact/SurA_dom_sf"/>
</dbReference>
<dbReference type="GO" id="GO:0005737">
    <property type="term" value="C:cytoplasm"/>
    <property type="evidence" value="ECO:0007669"/>
    <property type="project" value="UniProtKB-SubCell"/>
</dbReference>
<comment type="caution">
    <text evidence="17">The sequence shown here is derived from an EMBL/GenBank/DDBJ whole genome shotgun (WGS) entry which is preliminary data.</text>
</comment>
<comment type="similarity">
    <text evidence="2 12 14">Belongs to the FKBP-type PPIase family. Tig subfamily.</text>
</comment>
<evidence type="ECO:0000256" key="1">
    <source>
        <dbReference type="ARBA" id="ARBA00000971"/>
    </source>
</evidence>
<dbReference type="STRING" id="747682.MALL_0351"/>
<dbReference type="GO" id="GO:0015031">
    <property type="term" value="P:protein transport"/>
    <property type="evidence" value="ECO:0007669"/>
    <property type="project" value="UniProtKB-UniRule"/>
</dbReference>
<dbReference type="InterPro" id="IPR036611">
    <property type="entry name" value="Trigger_fac_ribosome-bd_sf"/>
</dbReference>
<comment type="domain">
    <text evidence="12">Consists of 3 domains; the N-terminus binds the ribosome, the middle domain has PPIase activity, while the C-terminus has intrinsic chaperone activity on its own.</text>
</comment>
<evidence type="ECO:0000256" key="6">
    <source>
        <dbReference type="ARBA" id="ARBA00023110"/>
    </source>
</evidence>
<evidence type="ECO:0000256" key="12">
    <source>
        <dbReference type="HAMAP-Rule" id="MF_00303"/>
    </source>
</evidence>
<evidence type="ECO:0000256" key="10">
    <source>
        <dbReference type="ARBA" id="ARBA00024849"/>
    </source>
</evidence>
<dbReference type="GO" id="GO:0003755">
    <property type="term" value="F:peptidyl-prolyl cis-trans isomerase activity"/>
    <property type="evidence" value="ECO:0007669"/>
    <property type="project" value="UniProtKB-UniRule"/>
</dbReference>
<dbReference type="InterPro" id="IPR037041">
    <property type="entry name" value="Trigger_fac_C_sf"/>
</dbReference>
<evidence type="ECO:0000313" key="17">
    <source>
        <dbReference type="EMBL" id="EFF41207.1"/>
    </source>
</evidence>
<evidence type="ECO:0000256" key="14">
    <source>
        <dbReference type="RuleBase" id="RU003914"/>
    </source>
</evidence>
<dbReference type="AlphaFoldDB" id="D4XWS7"/>
<dbReference type="Pfam" id="PF05698">
    <property type="entry name" value="Trigger_C"/>
    <property type="match status" value="1"/>
</dbReference>
<evidence type="ECO:0000256" key="8">
    <source>
        <dbReference type="ARBA" id="ARBA00023235"/>
    </source>
</evidence>
<name>D4XWS7_9BACT</name>
<gene>
    <name evidence="12 17" type="primary">tig</name>
    <name evidence="17" type="ORF">MALL_0351</name>
</gene>
<reference evidence="17 18" key="1">
    <citation type="submission" date="2010-03" db="EMBL/GenBank/DDBJ databases">
        <authorList>
            <person name="Glass J.I."/>
            <person name="Benders G.A."/>
            <person name="Durkin A.S."/>
            <person name="Farmerie W.G."/>
            <person name="Hlavinka K."/>
            <person name="Hostetler J."/>
            <person name="Jackson J."/>
            <person name="May M.A."/>
            <person name="Miller R.H."/>
            <person name="Paralanov V."/>
            <person name="Radune D."/>
            <person name="Szczypinski B."/>
            <person name="Brown D.R."/>
        </authorList>
    </citation>
    <scope>NUCLEOTIDE SEQUENCE [LARGE SCALE GENOMIC DNA]</scope>
    <source>
        <strain evidence="17 18">A21JP2</strain>
    </source>
</reference>
<evidence type="ECO:0000313" key="18">
    <source>
        <dbReference type="Proteomes" id="UP000004757"/>
    </source>
</evidence>
<dbReference type="PIRSF" id="PIRSF003095">
    <property type="entry name" value="Trigger_factor"/>
    <property type="match status" value="1"/>
</dbReference>
<evidence type="ECO:0000256" key="15">
    <source>
        <dbReference type="SAM" id="MobiDB-lite"/>
    </source>
</evidence>
<dbReference type="Proteomes" id="UP000004757">
    <property type="component" value="Unassembled WGS sequence"/>
</dbReference>
<dbReference type="Gene3D" id="3.10.50.40">
    <property type="match status" value="1"/>
</dbReference>
<dbReference type="SUPFAM" id="SSF102735">
    <property type="entry name" value="Trigger factor ribosome-binding domain"/>
    <property type="match status" value="1"/>
</dbReference>
<organism evidence="17 18">
    <name type="scientific">Mycoplasmopsis alligatoris A21JP2</name>
    <dbReference type="NCBI Taxonomy" id="747682"/>
    <lineage>
        <taxon>Bacteria</taxon>
        <taxon>Bacillati</taxon>
        <taxon>Mycoplasmatota</taxon>
        <taxon>Mycoplasmoidales</taxon>
        <taxon>Metamycoplasmataceae</taxon>
        <taxon>Mycoplasmopsis</taxon>
    </lineage>
</organism>
<keyword evidence="9 12" id="KW-0131">Cell cycle</keyword>
<dbReference type="FunFam" id="3.10.50.40:FF:000001">
    <property type="entry name" value="Trigger factor"/>
    <property type="match status" value="1"/>
</dbReference>
<evidence type="ECO:0000256" key="4">
    <source>
        <dbReference type="ARBA" id="ARBA00016902"/>
    </source>
</evidence>
<dbReference type="InterPro" id="IPR046357">
    <property type="entry name" value="PPIase_dom_sf"/>
</dbReference>
<dbReference type="NCBIfam" id="TIGR00115">
    <property type="entry name" value="tig"/>
    <property type="match status" value="1"/>
</dbReference>
<proteinExistence type="inferred from homology"/>
<dbReference type="OrthoDB" id="9767721at2"/>
<evidence type="ECO:0000256" key="13">
    <source>
        <dbReference type="PROSITE-ProRule" id="PRU00277"/>
    </source>
</evidence>
<dbReference type="HAMAP" id="MF_00303">
    <property type="entry name" value="Trigger_factor_Tig"/>
    <property type="match status" value="1"/>
</dbReference>
<feature type="region of interest" description="Disordered" evidence="15">
    <location>
        <begin position="441"/>
        <end position="485"/>
    </location>
</feature>